<evidence type="ECO:0000313" key="1">
    <source>
        <dbReference type="EMBL" id="MBO3273145.1"/>
    </source>
</evidence>
<organism evidence="1 2">
    <name type="scientific">Hymenobacter defluvii</name>
    <dbReference type="NCBI Taxonomy" id="2054411"/>
    <lineage>
        <taxon>Bacteria</taxon>
        <taxon>Pseudomonadati</taxon>
        <taxon>Bacteroidota</taxon>
        <taxon>Cytophagia</taxon>
        <taxon>Cytophagales</taxon>
        <taxon>Hymenobacteraceae</taxon>
        <taxon>Hymenobacter</taxon>
    </lineage>
</organism>
<proteinExistence type="predicted"/>
<keyword evidence="2" id="KW-1185">Reference proteome</keyword>
<gene>
    <name evidence="1" type="ORF">J4D97_21020</name>
</gene>
<accession>A0ABS3THL4</accession>
<dbReference type="RefSeq" id="WP_208309289.1">
    <property type="nucleotide sequence ID" value="NZ_JAGETX010000025.1"/>
</dbReference>
<evidence type="ECO:0000313" key="2">
    <source>
        <dbReference type="Proteomes" id="UP000670527"/>
    </source>
</evidence>
<sequence length="166" mass="19152">MATDTSRWFPLADASYLLPTLLTRRQDSSTYPLLPDRNLPIGIVMQQLRRLADAQPLMKWAKDVDAQGYDFVSYRLKDGTRQAFDCVKCLLANCKTVFWDRWSLPRQLAEQHRTVEDAFLRNYLEQAIQQANTTWGIQSRYYGAVDSFSAYERAIAAQLGNFFLLA</sequence>
<protein>
    <submittedName>
        <fullName evidence="1">Uncharacterized protein</fullName>
    </submittedName>
</protein>
<comment type="caution">
    <text evidence="1">The sequence shown here is derived from an EMBL/GenBank/DDBJ whole genome shotgun (WGS) entry which is preliminary data.</text>
</comment>
<dbReference type="Proteomes" id="UP000670527">
    <property type="component" value="Unassembled WGS sequence"/>
</dbReference>
<name>A0ABS3THL4_9BACT</name>
<reference evidence="1 2" key="1">
    <citation type="submission" date="2021-03" db="EMBL/GenBank/DDBJ databases">
        <authorList>
            <person name="Kim M.K."/>
        </authorList>
    </citation>
    <scope>NUCLEOTIDE SEQUENCE [LARGE SCALE GENOMIC DNA]</scope>
    <source>
        <strain evidence="1 2">BT507</strain>
    </source>
</reference>
<dbReference type="EMBL" id="JAGETX010000025">
    <property type="protein sequence ID" value="MBO3273145.1"/>
    <property type="molecule type" value="Genomic_DNA"/>
</dbReference>